<dbReference type="EMBL" id="QLLL01000001">
    <property type="protein sequence ID" value="RAJ11187.1"/>
    <property type="molecule type" value="Genomic_DNA"/>
</dbReference>
<dbReference type="RefSeq" id="WP_111596281.1">
    <property type="nucleotide sequence ID" value="NZ_QLLL01000001.1"/>
</dbReference>
<dbReference type="Pfam" id="PF00753">
    <property type="entry name" value="Lactamase_B"/>
    <property type="match status" value="1"/>
</dbReference>
<evidence type="ECO:0000313" key="2">
    <source>
        <dbReference type="EMBL" id="RAJ11187.1"/>
    </source>
</evidence>
<proteinExistence type="predicted"/>
<reference evidence="2 3" key="1">
    <citation type="submission" date="2018-06" db="EMBL/GenBank/DDBJ databases">
        <title>Genomic Encyclopedia of Archaeal and Bacterial Type Strains, Phase II (KMG-II): from individual species to whole genera.</title>
        <authorList>
            <person name="Goeker M."/>
        </authorList>
    </citation>
    <scope>NUCLEOTIDE SEQUENCE [LARGE SCALE GENOMIC DNA]</scope>
    <source>
        <strain evidence="2 3">DSM 23857</strain>
    </source>
</reference>
<gene>
    <name evidence="2" type="ORF">LX64_00795</name>
</gene>
<dbReference type="InterPro" id="IPR001279">
    <property type="entry name" value="Metallo-B-lactamas"/>
</dbReference>
<dbReference type="InterPro" id="IPR052159">
    <property type="entry name" value="Competence_DNA_uptake"/>
</dbReference>
<protein>
    <submittedName>
        <fullName evidence="2">Metallo-beta-lactamase superfamily protein</fullName>
    </submittedName>
</protein>
<feature type="domain" description="Metallo-beta-lactamase" evidence="1">
    <location>
        <begin position="11"/>
        <end position="83"/>
    </location>
</feature>
<dbReference type="Proteomes" id="UP000249547">
    <property type="component" value="Unassembled WGS sequence"/>
</dbReference>
<dbReference type="OrthoDB" id="418728at2"/>
<comment type="caution">
    <text evidence="2">The sequence shown here is derived from an EMBL/GenBank/DDBJ whole genome shotgun (WGS) entry which is preliminary data.</text>
</comment>
<evidence type="ECO:0000313" key="3">
    <source>
        <dbReference type="Proteomes" id="UP000249547"/>
    </source>
</evidence>
<name>A0A327RB79_9BACT</name>
<accession>A0A327RB79</accession>
<dbReference type="SUPFAM" id="SSF56281">
    <property type="entry name" value="Metallo-hydrolase/oxidoreductase"/>
    <property type="match status" value="1"/>
</dbReference>
<evidence type="ECO:0000259" key="1">
    <source>
        <dbReference type="Pfam" id="PF00753"/>
    </source>
</evidence>
<organism evidence="2 3">
    <name type="scientific">Chitinophaga skermanii</name>
    <dbReference type="NCBI Taxonomy" id="331697"/>
    <lineage>
        <taxon>Bacteria</taxon>
        <taxon>Pseudomonadati</taxon>
        <taxon>Bacteroidota</taxon>
        <taxon>Chitinophagia</taxon>
        <taxon>Chitinophagales</taxon>
        <taxon>Chitinophagaceae</taxon>
        <taxon>Chitinophaga</taxon>
    </lineage>
</organism>
<dbReference type="InterPro" id="IPR036866">
    <property type="entry name" value="RibonucZ/Hydroxyglut_hydro"/>
</dbReference>
<sequence>MYNIHLLPALFGDAILIEYGTQVDPKYILIDGGPYYGYSGMMAGLKRVAPNIKTIELLIVTHTDIDHIDGIITFLNQSPLPITVKQIWFNGFAQINQPEIRGSILGALQGEYLSKLIADRQLVHNGDFGGKAVVIRDPNALPVINCSGFTLTLLTPSIKALQKLYVDWKKEIAKIEAKETVDARWQKETRYTAAPSDVLGGSGSPDKSIANICSIAFIGTYEGKSCLFAGDAPSDELLPVIQLLKAQRGEPRFTLDAWKLAHHGSQRSTTRKLAEALMAKHILVSSNGSIHHLPDEACIQNVVETQPGCVLYFNYTSEYNTRWKDPALQGQLNFVARYPTDDGKPGISIHL</sequence>
<keyword evidence="3" id="KW-1185">Reference proteome</keyword>
<dbReference type="PANTHER" id="PTHR30619:SF1">
    <property type="entry name" value="RECOMBINATION PROTEIN 2"/>
    <property type="match status" value="1"/>
</dbReference>
<dbReference type="Gene3D" id="3.60.15.10">
    <property type="entry name" value="Ribonuclease Z/Hydroxyacylglutathione hydrolase-like"/>
    <property type="match status" value="1"/>
</dbReference>
<dbReference type="AlphaFoldDB" id="A0A327RB79"/>
<dbReference type="PANTHER" id="PTHR30619">
    <property type="entry name" value="DNA INTERNALIZATION/COMPETENCE PROTEIN COMEC/REC2"/>
    <property type="match status" value="1"/>
</dbReference>